<accession>A0AAU8HZ52</accession>
<protein>
    <submittedName>
        <fullName evidence="1">Uncharacterized protein</fullName>
    </submittedName>
</protein>
<sequence length="60" mass="6680">MTLEQIQKALAQGGRLSARYRDQWGFIISGVILATEGGDVLIDTLKNRVKPEMVISIKHL</sequence>
<name>A0AAU8HZ52_9CAUD</name>
<evidence type="ECO:0000313" key="1">
    <source>
        <dbReference type="EMBL" id="XCI77939.1"/>
    </source>
</evidence>
<proteinExistence type="predicted"/>
<organism evidence="1">
    <name type="scientific">Klebsiella phage FKP3</name>
    <dbReference type="NCBI Taxonomy" id="3231233"/>
    <lineage>
        <taxon>Viruses</taxon>
        <taxon>Duplodnaviria</taxon>
        <taxon>Heunggongvirae</taxon>
        <taxon>Uroviricota</taxon>
        <taxon>Caudoviricetes</taxon>
        <taxon>Stephanstirmvirinae</taxon>
        <taxon>Justusliebigvirus</taxon>
    </lineage>
</organism>
<dbReference type="EMBL" id="PP895363">
    <property type="protein sequence ID" value="XCI77939.1"/>
    <property type="molecule type" value="Genomic_DNA"/>
</dbReference>
<reference evidence="1" key="1">
    <citation type="submission" date="2024-06" db="EMBL/GenBank/DDBJ databases">
        <title>High activity and specificity of bacteriophage cocktails against carbapenem-resistant Klebsiella pneumoniae belonging to high-risk clones CG258 and ST307.</title>
        <authorList>
            <person name="Jimenez Quiceno J."/>
            <person name="Salazar Ospina L."/>
            <person name="Tellez Carrasquilla S."/>
        </authorList>
    </citation>
    <scope>NUCLEOTIDE SEQUENCE</scope>
</reference>